<dbReference type="Gene3D" id="3.40.30.120">
    <property type="match status" value="1"/>
</dbReference>
<dbReference type="Proteomes" id="UP000282084">
    <property type="component" value="Unassembled WGS sequence"/>
</dbReference>
<keyword evidence="2" id="KW-0285">Flavoprotein</keyword>
<keyword evidence="3" id="KW-0274">FAD</keyword>
<dbReference type="PANTHER" id="PTHR43004:SF19">
    <property type="entry name" value="BINDING MONOOXYGENASE, PUTATIVE (JCVI)-RELATED"/>
    <property type="match status" value="1"/>
</dbReference>
<dbReference type="PANTHER" id="PTHR43004">
    <property type="entry name" value="TRK SYSTEM POTASSIUM UPTAKE PROTEIN"/>
    <property type="match status" value="1"/>
</dbReference>
<comment type="cofactor">
    <cofactor evidence="1">
        <name>FAD</name>
        <dbReference type="ChEBI" id="CHEBI:57692"/>
    </cofactor>
</comment>
<accession>A0A495W4N8</accession>
<dbReference type="SUPFAM" id="SSF51905">
    <property type="entry name" value="FAD/NAD(P)-binding domain"/>
    <property type="match status" value="1"/>
</dbReference>
<keyword evidence="6" id="KW-1185">Reference proteome</keyword>
<feature type="domain" description="FAD-binding" evidence="4">
    <location>
        <begin position="6"/>
        <end position="361"/>
    </location>
</feature>
<dbReference type="Gene3D" id="3.30.9.10">
    <property type="entry name" value="D-Amino Acid Oxidase, subunit A, domain 2"/>
    <property type="match status" value="1"/>
</dbReference>
<evidence type="ECO:0000256" key="3">
    <source>
        <dbReference type="ARBA" id="ARBA00022827"/>
    </source>
</evidence>
<dbReference type="AlphaFoldDB" id="A0A495W4N8"/>
<proteinExistence type="predicted"/>
<reference evidence="5 6" key="1">
    <citation type="submission" date="2018-10" db="EMBL/GenBank/DDBJ databases">
        <title>Sequencing the genomes of 1000 actinobacteria strains.</title>
        <authorList>
            <person name="Klenk H.-P."/>
        </authorList>
    </citation>
    <scope>NUCLEOTIDE SEQUENCE [LARGE SCALE GENOMIC DNA]</scope>
    <source>
        <strain evidence="5 6">DSM 43800</strain>
    </source>
</reference>
<comment type="caution">
    <text evidence="5">The sequence shown here is derived from an EMBL/GenBank/DDBJ whole genome shotgun (WGS) entry which is preliminary data.</text>
</comment>
<evidence type="ECO:0000259" key="4">
    <source>
        <dbReference type="Pfam" id="PF01494"/>
    </source>
</evidence>
<dbReference type="Pfam" id="PF01494">
    <property type="entry name" value="FAD_binding_3"/>
    <property type="match status" value="1"/>
</dbReference>
<evidence type="ECO:0000313" key="6">
    <source>
        <dbReference type="Proteomes" id="UP000282084"/>
    </source>
</evidence>
<organism evidence="5 6">
    <name type="scientific">Saccharothrix australiensis</name>
    <dbReference type="NCBI Taxonomy" id="2072"/>
    <lineage>
        <taxon>Bacteria</taxon>
        <taxon>Bacillati</taxon>
        <taxon>Actinomycetota</taxon>
        <taxon>Actinomycetes</taxon>
        <taxon>Pseudonocardiales</taxon>
        <taxon>Pseudonocardiaceae</taxon>
        <taxon>Saccharothrix</taxon>
    </lineage>
</organism>
<dbReference type="Gene3D" id="3.50.50.60">
    <property type="entry name" value="FAD/NAD(P)-binding domain"/>
    <property type="match status" value="1"/>
</dbReference>
<dbReference type="EMBL" id="RBXO01000001">
    <property type="protein sequence ID" value="RKT55623.1"/>
    <property type="molecule type" value="Genomic_DNA"/>
</dbReference>
<evidence type="ECO:0000256" key="1">
    <source>
        <dbReference type="ARBA" id="ARBA00001974"/>
    </source>
</evidence>
<evidence type="ECO:0000313" key="5">
    <source>
        <dbReference type="EMBL" id="RKT55623.1"/>
    </source>
</evidence>
<name>A0A495W4N8_9PSEU</name>
<dbReference type="InterPro" id="IPR050641">
    <property type="entry name" value="RIFMO-like"/>
</dbReference>
<protein>
    <submittedName>
        <fullName evidence="5">2-polyprenyl-6-methoxyphenol hydroxylase-like FAD-dependent oxidoreductase</fullName>
    </submittedName>
</protein>
<dbReference type="Pfam" id="PF21274">
    <property type="entry name" value="Rng_hyd_C"/>
    <property type="match status" value="1"/>
</dbReference>
<evidence type="ECO:0000256" key="2">
    <source>
        <dbReference type="ARBA" id="ARBA00022630"/>
    </source>
</evidence>
<dbReference type="RefSeq" id="WP_121007298.1">
    <property type="nucleotide sequence ID" value="NZ_RBXO01000001.1"/>
</dbReference>
<dbReference type="GO" id="GO:0071949">
    <property type="term" value="F:FAD binding"/>
    <property type="evidence" value="ECO:0007669"/>
    <property type="project" value="InterPro"/>
</dbReference>
<dbReference type="InterPro" id="IPR002938">
    <property type="entry name" value="FAD-bd"/>
</dbReference>
<dbReference type="PRINTS" id="PR00420">
    <property type="entry name" value="RNGMNOXGNASE"/>
</dbReference>
<dbReference type="OrthoDB" id="4246007at2"/>
<dbReference type="InterPro" id="IPR036188">
    <property type="entry name" value="FAD/NAD-bd_sf"/>
</dbReference>
<dbReference type="GO" id="GO:0016709">
    <property type="term" value="F:oxidoreductase activity, acting on paired donors, with incorporation or reduction of molecular oxygen, NAD(P)H as one donor, and incorporation of one atom of oxygen"/>
    <property type="evidence" value="ECO:0007669"/>
    <property type="project" value="UniProtKB-ARBA"/>
</dbReference>
<gene>
    <name evidence="5" type="ORF">C8E97_4304</name>
</gene>
<sequence length="546" mass="58300">MTEEHVPVLVVGAGTVGLSTAVALTRHGVRPLVVERRDGTLIHPRATGLHPPAREFFRAVGVADRIAQVCADLAPSMTKISVSPSLAAADLSTVDRVPTPPLDVVADTLRLSPTTVGPCAQDQIDIVLAEAAVAAGARIRFAAKVCGLHQDDDGVTVRLVDPTTGRGDTVRARYVVGADGASSRVRRELGVRMPLEDDLANPMIHILFRADLADLVRGHEFNFCEVWHPDHEGLLLSIDNKTRWVFHRSYDAARESPEDYPEQRCAELVRGAVGIPDLDVTIEAIMPWRISGGCAERMRRGRVFLAGDSAHVVPPVGGFGMTTGISDAYNLAWKLGMVLDGHAGPGLLDTYEEERLPVARFACEQGLNRLRAMMLTWDPRPEEEKERERAGLRIAAPLVTSMGYDYRSAAVVGARTGSPSIEDVEANLDGSPGSRVPHAWVERAGERVSTLDFAGTGFALIAGQAAGDWAAASEKAAAATGIPLTAHRAGVDFTDPGGAFATAAGIGPAGALLVRPDNFVAWRSTGPHPEPDAHLHDVLHTLMQRG</sequence>